<dbReference type="OMA" id="EWMSVLS"/>
<dbReference type="AlphaFoldDB" id="A0A813EJE3"/>
<feature type="compositionally biased region" description="Low complexity" evidence="1">
    <location>
        <begin position="209"/>
        <end position="218"/>
    </location>
</feature>
<dbReference type="EMBL" id="CAJNNV010011230">
    <property type="protein sequence ID" value="CAE8599542.1"/>
    <property type="molecule type" value="Genomic_DNA"/>
</dbReference>
<comment type="caution">
    <text evidence="2">The sequence shown here is derived from an EMBL/GenBank/DDBJ whole genome shotgun (WGS) entry which is preliminary data.</text>
</comment>
<gene>
    <name evidence="2" type="ORF">PGLA1383_LOCUS17889</name>
</gene>
<feature type="non-terminal residue" evidence="2">
    <location>
        <position position="1"/>
    </location>
</feature>
<proteinExistence type="predicted"/>
<sequence length="281" mass="30412">GYAAYLRNEVKIPGADVPLNGGAAWQRLLAEVEVAMRLAHPPPEELANIMVAAVRAGGTGVHGHTRWEDVSSKLMLSIAFDPLLRRIRYIAARVIWVLQNQKAAVSEWMSVLSEGPAARIYSPLFAQHLTVLRASPIVRELVFGAYDEAVAFVGEQVLKNLAGTLTAACINPEIMLRPRTQPDLESSKPKAAPQIAPEMPASAEKTTPSSGSGSSGKSTRFKEARLRVAAEMTRRSGPSGGLPKNLRDRIFDPKEAAQTMPLVSMQLQRAFGVLSDILANQ</sequence>
<evidence type="ECO:0000256" key="1">
    <source>
        <dbReference type="SAM" id="MobiDB-lite"/>
    </source>
</evidence>
<reference evidence="2" key="1">
    <citation type="submission" date="2021-02" db="EMBL/GenBank/DDBJ databases">
        <authorList>
            <person name="Dougan E. K."/>
            <person name="Rhodes N."/>
            <person name="Thang M."/>
            <person name="Chan C."/>
        </authorList>
    </citation>
    <scope>NUCLEOTIDE SEQUENCE</scope>
</reference>
<dbReference type="Proteomes" id="UP000654075">
    <property type="component" value="Unassembled WGS sequence"/>
</dbReference>
<accession>A0A813EJE3</accession>
<feature type="non-terminal residue" evidence="2">
    <location>
        <position position="281"/>
    </location>
</feature>
<evidence type="ECO:0000313" key="2">
    <source>
        <dbReference type="EMBL" id="CAE8599542.1"/>
    </source>
</evidence>
<organism evidence="2 3">
    <name type="scientific">Polarella glacialis</name>
    <name type="common">Dinoflagellate</name>
    <dbReference type="NCBI Taxonomy" id="89957"/>
    <lineage>
        <taxon>Eukaryota</taxon>
        <taxon>Sar</taxon>
        <taxon>Alveolata</taxon>
        <taxon>Dinophyceae</taxon>
        <taxon>Suessiales</taxon>
        <taxon>Suessiaceae</taxon>
        <taxon>Polarella</taxon>
    </lineage>
</organism>
<keyword evidence="3" id="KW-1185">Reference proteome</keyword>
<feature type="region of interest" description="Disordered" evidence="1">
    <location>
        <begin position="180"/>
        <end position="221"/>
    </location>
</feature>
<evidence type="ECO:0000313" key="3">
    <source>
        <dbReference type="Proteomes" id="UP000654075"/>
    </source>
</evidence>
<protein>
    <submittedName>
        <fullName evidence="2">Uncharacterized protein</fullName>
    </submittedName>
</protein>
<name>A0A813EJE3_POLGL</name>